<accession>A0AAD4GRT1</accession>
<proteinExistence type="predicted"/>
<organism evidence="2 3">
    <name type="scientific">Aspergillus nanangensis</name>
    <dbReference type="NCBI Taxonomy" id="2582783"/>
    <lineage>
        <taxon>Eukaryota</taxon>
        <taxon>Fungi</taxon>
        <taxon>Dikarya</taxon>
        <taxon>Ascomycota</taxon>
        <taxon>Pezizomycotina</taxon>
        <taxon>Eurotiomycetes</taxon>
        <taxon>Eurotiomycetidae</taxon>
        <taxon>Eurotiales</taxon>
        <taxon>Aspergillaceae</taxon>
        <taxon>Aspergillus</taxon>
        <taxon>Aspergillus subgen. Circumdati</taxon>
    </lineage>
</organism>
<keyword evidence="1" id="KW-0732">Signal</keyword>
<dbReference type="AlphaFoldDB" id="A0AAD4GRT1"/>
<feature type="signal peptide" evidence="1">
    <location>
        <begin position="1"/>
        <end position="20"/>
    </location>
</feature>
<reference evidence="2" key="1">
    <citation type="journal article" date="2019" name="Beilstein J. Org. Chem.">
        <title>Nanangenines: drimane sesquiterpenoids as the dominant metabolite cohort of a novel Australian fungus, Aspergillus nanangensis.</title>
        <authorList>
            <person name="Lacey H.J."/>
            <person name="Gilchrist C.L.M."/>
            <person name="Crombie A."/>
            <person name="Kalaitzis J.A."/>
            <person name="Vuong D."/>
            <person name="Rutledge P.J."/>
            <person name="Turner P."/>
            <person name="Pitt J.I."/>
            <person name="Lacey E."/>
            <person name="Chooi Y.H."/>
            <person name="Piggott A.M."/>
        </authorList>
    </citation>
    <scope>NUCLEOTIDE SEQUENCE</scope>
    <source>
        <strain evidence="2">MST-FP2251</strain>
    </source>
</reference>
<evidence type="ECO:0000256" key="1">
    <source>
        <dbReference type="SAM" id="SignalP"/>
    </source>
</evidence>
<sequence length="96" mass="10801">MKFVPVFLVISTGHILSTFAQEELCTTQCWDCFDAGYECCYPDIPKCQDETGDELTTQRCTFDAGGDCWNKNGMYFYPDGIFGNGTPVMCQPINQK</sequence>
<reference evidence="2" key="2">
    <citation type="submission" date="2020-02" db="EMBL/GenBank/DDBJ databases">
        <authorList>
            <person name="Gilchrist C.L.M."/>
            <person name="Chooi Y.-H."/>
        </authorList>
    </citation>
    <scope>NUCLEOTIDE SEQUENCE</scope>
    <source>
        <strain evidence="2">MST-FP2251</strain>
    </source>
</reference>
<dbReference type="Proteomes" id="UP001194746">
    <property type="component" value="Unassembled WGS sequence"/>
</dbReference>
<name>A0AAD4GRT1_ASPNN</name>
<protein>
    <submittedName>
        <fullName evidence="2">Uncharacterized protein</fullName>
    </submittedName>
</protein>
<feature type="chain" id="PRO_5041941438" evidence="1">
    <location>
        <begin position="21"/>
        <end position="96"/>
    </location>
</feature>
<evidence type="ECO:0000313" key="2">
    <source>
        <dbReference type="EMBL" id="KAF9886887.1"/>
    </source>
</evidence>
<gene>
    <name evidence="2" type="ORF">FE257_011010</name>
</gene>
<dbReference type="EMBL" id="VCAU01000070">
    <property type="protein sequence ID" value="KAF9886887.1"/>
    <property type="molecule type" value="Genomic_DNA"/>
</dbReference>
<comment type="caution">
    <text evidence="2">The sequence shown here is derived from an EMBL/GenBank/DDBJ whole genome shotgun (WGS) entry which is preliminary data.</text>
</comment>
<keyword evidence="3" id="KW-1185">Reference proteome</keyword>
<evidence type="ECO:0000313" key="3">
    <source>
        <dbReference type="Proteomes" id="UP001194746"/>
    </source>
</evidence>